<evidence type="ECO:0000313" key="1">
    <source>
        <dbReference type="EMBL" id="KAA9166876.1"/>
    </source>
</evidence>
<sequence>MNAVKKLGKAAAFPLWKRFRWRIEQVTDERFGPRFEQLHRELADLRGELHAVRDELNGLRGHADHRADELDGHFRWHDDELRRLAAHVAAIEPRLATLEKPAGNAKAVPDVDEARAEHARVRARTSAVAQYEERLARVEEALTRNGGGD</sequence>
<organism evidence="1 2">
    <name type="scientific">Amycolatopsis acidicola</name>
    <dbReference type="NCBI Taxonomy" id="2596893"/>
    <lineage>
        <taxon>Bacteria</taxon>
        <taxon>Bacillati</taxon>
        <taxon>Actinomycetota</taxon>
        <taxon>Actinomycetes</taxon>
        <taxon>Pseudonocardiales</taxon>
        <taxon>Pseudonocardiaceae</taxon>
        <taxon>Amycolatopsis</taxon>
    </lineage>
</organism>
<keyword evidence="2" id="KW-1185">Reference proteome</keyword>
<dbReference type="AlphaFoldDB" id="A0A5N0VL16"/>
<dbReference type="OrthoDB" id="3695911at2"/>
<gene>
    <name evidence="1" type="ORF">FPZ12_001395</name>
</gene>
<evidence type="ECO:0000313" key="2">
    <source>
        <dbReference type="Proteomes" id="UP000319769"/>
    </source>
</evidence>
<accession>A0A5N0VL16</accession>
<dbReference type="Gene3D" id="1.20.5.1700">
    <property type="match status" value="1"/>
</dbReference>
<dbReference type="Proteomes" id="UP000319769">
    <property type="component" value="Unassembled WGS sequence"/>
</dbReference>
<name>A0A5N0VL16_9PSEU</name>
<proteinExistence type="predicted"/>
<reference evidence="1" key="1">
    <citation type="submission" date="2019-09" db="EMBL/GenBank/DDBJ databases">
        <authorList>
            <person name="Teo W.F.A."/>
            <person name="Duangmal K."/>
        </authorList>
    </citation>
    <scope>NUCLEOTIDE SEQUENCE [LARGE SCALE GENOMIC DNA]</scope>
    <source>
        <strain evidence="1">K81G1</strain>
    </source>
</reference>
<dbReference type="RefSeq" id="WP_144746420.1">
    <property type="nucleotide sequence ID" value="NZ_VMNW02000001.1"/>
</dbReference>
<comment type="caution">
    <text evidence="1">The sequence shown here is derived from an EMBL/GenBank/DDBJ whole genome shotgun (WGS) entry which is preliminary data.</text>
</comment>
<dbReference type="EMBL" id="VMNW02000001">
    <property type="protein sequence ID" value="KAA9166876.1"/>
    <property type="molecule type" value="Genomic_DNA"/>
</dbReference>
<protein>
    <submittedName>
        <fullName evidence="1">Uncharacterized protein</fullName>
    </submittedName>
</protein>